<feature type="domain" description="G-patch" evidence="2">
    <location>
        <begin position="146"/>
        <end position="198"/>
    </location>
</feature>
<evidence type="ECO:0000259" key="2">
    <source>
        <dbReference type="PROSITE" id="PS50174"/>
    </source>
</evidence>
<dbReference type="PROSITE" id="PS50174">
    <property type="entry name" value="G_PATCH"/>
    <property type="match status" value="1"/>
</dbReference>
<dbReference type="eggNOG" id="ENOG502S84D">
    <property type="taxonomic scope" value="Eukaryota"/>
</dbReference>
<feature type="region of interest" description="Disordered" evidence="1">
    <location>
        <begin position="1"/>
        <end position="145"/>
    </location>
</feature>
<dbReference type="OrthoDB" id="786951at2759"/>
<accession>A0A0D1EAB9</accession>
<dbReference type="InterPro" id="IPR039249">
    <property type="entry name" value="GPATCH11"/>
</dbReference>
<dbReference type="InParanoid" id="A0A0D1EAB9"/>
<dbReference type="EMBL" id="CM003140">
    <property type="protein sequence ID" value="KIS72206.1"/>
    <property type="molecule type" value="Genomic_DNA"/>
</dbReference>
<gene>
    <name evidence="3" type="ORF">UMAG_00623</name>
</gene>
<feature type="compositionally biased region" description="Low complexity" evidence="1">
    <location>
        <begin position="216"/>
        <end position="225"/>
    </location>
</feature>
<dbReference type="SMART" id="SM01173">
    <property type="entry name" value="DUF4187"/>
    <property type="match status" value="1"/>
</dbReference>
<feature type="compositionally biased region" description="Basic and acidic residues" evidence="1">
    <location>
        <begin position="86"/>
        <end position="104"/>
    </location>
</feature>
<dbReference type="InterPro" id="IPR025239">
    <property type="entry name" value="DUF4187"/>
</dbReference>
<dbReference type="RefSeq" id="XP_011386440.1">
    <property type="nucleotide sequence ID" value="XM_011388138.1"/>
</dbReference>
<name>A0A0D1EAB9_MYCMD</name>
<dbReference type="Pfam" id="PF13821">
    <property type="entry name" value="DUF4187"/>
    <property type="match status" value="1"/>
</dbReference>
<dbReference type="GO" id="GO:0000776">
    <property type="term" value="C:kinetochore"/>
    <property type="evidence" value="ECO:0000318"/>
    <property type="project" value="GO_Central"/>
</dbReference>
<dbReference type="AlphaFoldDB" id="A0A0D1EAB9"/>
<sequence>MQSGSSSTKPTRFDALSLLREIQSEPSPPSAAPKQPQNDSHQVEDEDDFMSDKFLITTQDKRPLTYTNRRRRLEAHHSSRAKQRKSNKEREEQARQEGLDRDLLAEAEIIAGGGKLPPEGKHGARRWDLMQRDQVGGAAENVGDDGTAKAMRMMLAMGYRRGEALGRQMQASTDRDGDRQSIEEEESEEEEGKQTAAEGSPDETDSESLDSDEEQQAQQARQASQERAEDEYLTGGVSEASFTTKMEEPRSGIVHAQLEPLRPDQRWLGLHRRAGIGMIPKTSPDVAEAIRAKAASSRQSVAEPSSAESDFRTRISSAHQQRHNANLLSRARQALIHLDQSSSIQYNPLWLNVDIYRLLTGQTPTSLTNATIDQRMQTDPSFRSAVQLLQLAFSSNQQQIEEAKQFIELDTKNQLVLVLDCLRRDHLYCLFCGCQYTTAEQLNDECPGEEENDHD</sequence>
<reference evidence="3 4" key="1">
    <citation type="journal article" date="2006" name="Nature">
        <title>Insights from the genome of the biotrophic fungal plant pathogen Ustilago maydis.</title>
        <authorList>
            <person name="Kamper J."/>
            <person name="Kahmann R."/>
            <person name="Bolker M."/>
            <person name="Ma L.J."/>
            <person name="Brefort T."/>
            <person name="Saville B.J."/>
            <person name="Banuett F."/>
            <person name="Kronstad J.W."/>
            <person name="Gold S.E."/>
            <person name="Muller O."/>
            <person name="Perlin M.H."/>
            <person name="Wosten H.A."/>
            <person name="de Vries R."/>
            <person name="Ruiz-Herrera J."/>
            <person name="Reynaga-Pena C.G."/>
            <person name="Snetselaar K."/>
            <person name="McCann M."/>
            <person name="Perez-Martin J."/>
            <person name="Feldbrugge M."/>
            <person name="Basse C.W."/>
            <person name="Steinberg G."/>
            <person name="Ibeas J.I."/>
            <person name="Holloman W."/>
            <person name="Guzman P."/>
            <person name="Farman M."/>
            <person name="Stajich J.E."/>
            <person name="Sentandreu R."/>
            <person name="Gonzalez-Prieto J.M."/>
            <person name="Kennell J.C."/>
            <person name="Molina L."/>
            <person name="Schirawski J."/>
            <person name="Mendoza-Mendoza A."/>
            <person name="Greilinger D."/>
            <person name="Munch K."/>
            <person name="Rossel N."/>
            <person name="Scherer M."/>
            <person name="Vranes M."/>
            <person name="Ladendorf O."/>
            <person name="Vincon V."/>
            <person name="Fuchs U."/>
            <person name="Sandrock B."/>
            <person name="Meng S."/>
            <person name="Ho E.C."/>
            <person name="Cahill M.J."/>
            <person name="Boyce K.J."/>
            <person name="Klose J."/>
            <person name="Klosterman S.J."/>
            <person name="Deelstra H.J."/>
            <person name="Ortiz-Castellanos L."/>
            <person name="Li W."/>
            <person name="Sanchez-Alonso P."/>
            <person name="Schreier P.H."/>
            <person name="Hauser-Hahn I."/>
            <person name="Vaupel M."/>
            <person name="Koopmann E."/>
            <person name="Friedrich G."/>
            <person name="Voss H."/>
            <person name="Schluter T."/>
            <person name="Margolis J."/>
            <person name="Platt D."/>
            <person name="Swimmer C."/>
            <person name="Gnirke A."/>
            <person name="Chen F."/>
            <person name="Vysotskaia V."/>
            <person name="Mannhaupt G."/>
            <person name="Guldener U."/>
            <person name="Munsterkotter M."/>
            <person name="Haase D."/>
            <person name="Oesterheld M."/>
            <person name="Mewes H.W."/>
            <person name="Mauceli E.W."/>
            <person name="DeCaprio D."/>
            <person name="Wade C.M."/>
            <person name="Butler J."/>
            <person name="Young S."/>
            <person name="Jaffe D.B."/>
            <person name="Calvo S."/>
            <person name="Nusbaum C."/>
            <person name="Galagan J."/>
            <person name="Birren B.W."/>
        </authorList>
    </citation>
    <scope>NUCLEOTIDE SEQUENCE [LARGE SCALE GENOMIC DNA]</scope>
    <source>
        <strain evidence="4">DSM 14603 / FGSC 9021 / UM521</strain>
    </source>
</reference>
<evidence type="ECO:0000313" key="4">
    <source>
        <dbReference type="Proteomes" id="UP000000561"/>
    </source>
</evidence>
<dbReference type="Proteomes" id="UP000000561">
    <property type="component" value="Chromosome 1"/>
</dbReference>
<dbReference type="PANTHER" id="PTHR21032:SF0">
    <property type="entry name" value="G PATCH DOMAIN-CONTAINING PROTEIN 11"/>
    <property type="match status" value="1"/>
</dbReference>
<protein>
    <recommendedName>
        <fullName evidence="2">G-patch domain-containing protein</fullName>
    </recommendedName>
</protein>
<dbReference type="Pfam" id="PF01585">
    <property type="entry name" value="G-patch"/>
    <property type="match status" value="1"/>
</dbReference>
<feature type="region of interest" description="Disordered" evidence="1">
    <location>
        <begin position="164"/>
        <end position="247"/>
    </location>
</feature>
<feature type="compositionally biased region" description="Basic and acidic residues" evidence="1">
    <location>
        <begin position="173"/>
        <end position="182"/>
    </location>
</feature>
<feature type="compositionally biased region" description="Basic residues" evidence="1">
    <location>
        <begin position="68"/>
        <end position="85"/>
    </location>
</feature>
<feature type="compositionally biased region" description="Polar residues" evidence="1">
    <location>
        <begin position="1"/>
        <end position="10"/>
    </location>
</feature>
<dbReference type="GO" id="GO:0003676">
    <property type="term" value="F:nucleic acid binding"/>
    <property type="evidence" value="ECO:0007669"/>
    <property type="project" value="InterPro"/>
</dbReference>
<organism evidence="3 4">
    <name type="scientific">Mycosarcoma maydis</name>
    <name type="common">Corn smut fungus</name>
    <name type="synonym">Ustilago maydis</name>
    <dbReference type="NCBI Taxonomy" id="5270"/>
    <lineage>
        <taxon>Eukaryota</taxon>
        <taxon>Fungi</taxon>
        <taxon>Dikarya</taxon>
        <taxon>Basidiomycota</taxon>
        <taxon>Ustilaginomycotina</taxon>
        <taxon>Ustilaginomycetes</taxon>
        <taxon>Ustilaginales</taxon>
        <taxon>Ustilaginaceae</taxon>
        <taxon>Mycosarcoma</taxon>
    </lineage>
</organism>
<dbReference type="GeneID" id="23561873"/>
<dbReference type="OMA" id="MRMMLAM"/>
<evidence type="ECO:0000256" key="1">
    <source>
        <dbReference type="SAM" id="MobiDB-lite"/>
    </source>
</evidence>
<dbReference type="VEuPathDB" id="FungiDB:UMAG_00623"/>
<evidence type="ECO:0000313" key="3">
    <source>
        <dbReference type="EMBL" id="KIS72206.1"/>
    </source>
</evidence>
<keyword evidence="4" id="KW-1185">Reference proteome</keyword>
<dbReference type="PANTHER" id="PTHR21032">
    <property type="entry name" value="G PATCH DOMAIN-CONTAINING PROTEIN 11"/>
    <property type="match status" value="1"/>
</dbReference>
<dbReference type="KEGG" id="uma:UMAG_00623"/>
<proteinExistence type="predicted"/>
<feature type="compositionally biased region" description="Basic and acidic residues" evidence="1">
    <location>
        <begin position="118"/>
        <end position="131"/>
    </location>
</feature>
<dbReference type="InterPro" id="IPR000467">
    <property type="entry name" value="G_patch_dom"/>
</dbReference>
<feature type="compositionally biased region" description="Acidic residues" evidence="1">
    <location>
        <begin position="200"/>
        <end position="215"/>
    </location>
</feature>